<feature type="domain" description="Picornavirus capsid" evidence="4">
    <location>
        <begin position="82"/>
        <end position="145"/>
    </location>
</feature>
<dbReference type="Gene3D" id="2.60.120.20">
    <property type="match status" value="2"/>
</dbReference>
<dbReference type="InterPro" id="IPR033703">
    <property type="entry name" value="Rhv-like"/>
</dbReference>
<name>A0A9Y1YTI0_9VIRU</name>
<keyword evidence="2" id="KW-0167">Capsid protein</keyword>
<dbReference type="Pfam" id="PF00073">
    <property type="entry name" value="Rhv"/>
    <property type="match status" value="1"/>
</dbReference>
<comment type="subcellular location">
    <subcellularLocation>
        <location evidence="1">Virion</location>
    </subcellularLocation>
</comment>
<evidence type="ECO:0000313" key="5">
    <source>
        <dbReference type="EMBL" id="WIR83951.1"/>
    </source>
</evidence>
<dbReference type="CDD" id="cd00205">
    <property type="entry name" value="rhv_like"/>
    <property type="match status" value="1"/>
</dbReference>
<dbReference type="GO" id="GO:0005198">
    <property type="term" value="F:structural molecule activity"/>
    <property type="evidence" value="ECO:0007669"/>
    <property type="project" value="InterPro"/>
</dbReference>
<dbReference type="InterPro" id="IPR029053">
    <property type="entry name" value="Viral_coat"/>
</dbReference>
<sequence length="898" mass="100349">MDPPKMYDAHIDITSIPPELEMDYSRILNKPFVVGTYPWTTGTSLYTELMRIPFPSSITNNYLASIPFNSASKFRAKMCAMLQVSGTPMHQGTVLVAALPHKHPKVINPNQLLSAPHVFLSANESTSACLELPFYSNNDVINTPSKGKIPHSNLFNDYVDLVFMVLNKLTPGDGASTDLTISVHAMFNEARFFVPQTIVDWVAQSSCETESDYEKNRKLSVESECISKRCLATTLLRAIVSSIITKLTFGLWTAQSWSSKLLRIPTYIFDGLETGARKVTGDLIDVARGGLRALTGFHNPNSPAINQRVVMTTRNFHNAVDQPTLFEKLDQHAQFNRIAQTPIFETLTDEMSITNIVCKPAFMGQFVVSTESKQGEVVMSHPITPMIELVKGSDFFYSPMRLIYESSRYWRGDLELTIQSSMTNFQYCKLMVVRNYENTQELLTKMPSYNSVHNLMCETLEFSAGGQTQSIKLPYCSEMNQLPCTSDDDLNAMQHGMVYIYVVQPTTTNGTTPKALDFNVFMKGTSNLTFYGYAGEPIYMEKESIDHPSIRPLPLFKTPIPTEPQESRELAIDAPYPQFYPPESSEWKPQSETAPTTVTLTDQTHVVNDTETLVDEPDLYALDFKPMVSIRDYLRRVIHNSTFTYEPPTDQTPTLMKLADVFQIDVATLVAGKYAYSSRNTPTWTSLKKMFFGSTCGYKIKLKIGGATAARVVYSPPQESLSREQDRTLRHIPWSTSLGTEAAALTKEVLYGNATRRSYPEQDREISSTQTEYFSSQTEGGCELEVLIPYMNSRRCVSSIADLSVEDYQETSNAMGTLTISVARARIDPKSELPHIITICTAIGITDESRLGFQVINAKKRATPVGVTTRLPLASYLGVQGNSTAPPSNSAAYYWNVA</sequence>
<accession>A0A9Y1YTI0</accession>
<dbReference type="SUPFAM" id="SSF88633">
    <property type="entry name" value="Positive stranded ssRNA viruses"/>
    <property type="match status" value="2"/>
</dbReference>
<evidence type="ECO:0000259" key="4">
    <source>
        <dbReference type="Pfam" id="PF00073"/>
    </source>
</evidence>
<evidence type="ECO:0000256" key="3">
    <source>
        <dbReference type="ARBA" id="ARBA00022844"/>
    </source>
</evidence>
<proteinExistence type="predicted"/>
<dbReference type="GO" id="GO:0019028">
    <property type="term" value="C:viral capsid"/>
    <property type="evidence" value="ECO:0007669"/>
    <property type="project" value="UniProtKB-KW"/>
</dbReference>
<organism evidence="5">
    <name type="scientific">Ulva picorna-like virus 3</name>
    <dbReference type="NCBI Taxonomy" id="3051531"/>
    <lineage>
        <taxon>Viruses</taxon>
        <taxon>Riboviria</taxon>
        <taxon>Orthornavirae</taxon>
        <taxon>Pisuviricota</taxon>
        <taxon>Pisoniviricetes</taxon>
        <taxon>Picornavirales</taxon>
    </lineage>
</organism>
<protein>
    <submittedName>
        <fullName evidence="5">Polyprotein</fullName>
    </submittedName>
</protein>
<evidence type="ECO:0000256" key="1">
    <source>
        <dbReference type="ARBA" id="ARBA00004328"/>
    </source>
</evidence>
<evidence type="ECO:0000256" key="2">
    <source>
        <dbReference type="ARBA" id="ARBA00022561"/>
    </source>
</evidence>
<reference evidence="5" key="1">
    <citation type="submission" date="2022-11" db="EMBL/GenBank/DDBJ databases">
        <authorList>
            <person name="van der Loos L.M."/>
            <person name="Zell R."/>
            <person name="De Coninck L."/>
            <person name="Lequime S."/>
            <person name="Willems A."/>
            <person name="De Clerck O."/>
            <person name="Matthijnssens J."/>
        </authorList>
    </citation>
    <scope>NUCLEOTIDE SEQUENCE</scope>
    <source>
        <strain evidence="5">NODE_A146_YER12</strain>
    </source>
</reference>
<dbReference type="EMBL" id="OP924602">
    <property type="protein sequence ID" value="WIR83951.1"/>
    <property type="molecule type" value="Genomic_RNA"/>
</dbReference>
<keyword evidence="3" id="KW-0946">Virion</keyword>
<dbReference type="InterPro" id="IPR001676">
    <property type="entry name" value="Picornavirus_capsid"/>
</dbReference>